<dbReference type="STRING" id="1754190.A0A1Y2FFV9"/>
<feature type="compositionally biased region" description="Basic and acidic residues" evidence="2">
    <location>
        <begin position="552"/>
        <end position="588"/>
    </location>
</feature>
<feature type="region of interest" description="Disordered" evidence="2">
    <location>
        <begin position="200"/>
        <end position="321"/>
    </location>
</feature>
<dbReference type="SMART" id="SM00513">
    <property type="entry name" value="SAP"/>
    <property type="match status" value="1"/>
</dbReference>
<dbReference type="Proteomes" id="UP000193920">
    <property type="component" value="Unassembled WGS sequence"/>
</dbReference>
<comment type="caution">
    <text evidence="5">The sequence shown here is derived from an EMBL/GenBank/DDBJ whole genome shotgun (WGS) entry which is preliminary data.</text>
</comment>
<reference evidence="5 6" key="1">
    <citation type="submission" date="2016-08" db="EMBL/GenBank/DDBJ databases">
        <title>A Parts List for Fungal Cellulosomes Revealed by Comparative Genomics.</title>
        <authorList>
            <consortium name="DOE Joint Genome Institute"/>
            <person name="Haitjema C.H."/>
            <person name="Gilmore S.P."/>
            <person name="Henske J.K."/>
            <person name="Solomon K.V."/>
            <person name="De Groot R."/>
            <person name="Kuo A."/>
            <person name="Mondo S.J."/>
            <person name="Salamov A.A."/>
            <person name="Labutti K."/>
            <person name="Zhao Z."/>
            <person name="Chiniquy J."/>
            <person name="Barry K."/>
            <person name="Brewer H.M."/>
            <person name="Purvine S.O."/>
            <person name="Wright A.T."/>
            <person name="Boxma B."/>
            <person name="Van Alen T."/>
            <person name="Hackstein J.H."/>
            <person name="Baker S.E."/>
            <person name="Grigoriev I.V."/>
            <person name="O'Malley M.A."/>
        </authorList>
    </citation>
    <scope>NUCLEOTIDE SEQUENCE [LARGE SCALE GENOMIC DNA]</scope>
    <source>
        <strain evidence="5 6">G1</strain>
    </source>
</reference>
<dbReference type="SUPFAM" id="SSF68906">
    <property type="entry name" value="SAP domain"/>
    <property type="match status" value="1"/>
</dbReference>
<feature type="compositionally biased region" description="Low complexity" evidence="2">
    <location>
        <begin position="468"/>
        <end position="480"/>
    </location>
</feature>
<dbReference type="SMART" id="SM00360">
    <property type="entry name" value="RRM"/>
    <property type="match status" value="1"/>
</dbReference>
<accession>A0A1Y2FFV9</accession>
<dbReference type="PROSITE" id="PS50102">
    <property type="entry name" value="RRM"/>
    <property type="match status" value="1"/>
</dbReference>
<dbReference type="Pfam" id="PF00076">
    <property type="entry name" value="RRM_1"/>
    <property type="match status" value="1"/>
</dbReference>
<dbReference type="Pfam" id="PF02037">
    <property type="entry name" value="SAP"/>
    <property type="match status" value="1"/>
</dbReference>
<dbReference type="InterPro" id="IPR034257">
    <property type="entry name" value="Acinus_RRM"/>
</dbReference>
<dbReference type="PANTHER" id="PTHR47031">
    <property type="entry name" value="SAP DNA-BINDING DOMAIN-CONTAINING PROTEIN"/>
    <property type="match status" value="1"/>
</dbReference>
<sequence>MNYSKLKVVDLKKLLTERGLTTKGLKADLVKRLEENDLEKQNENNENTDDTTVNENIDDTLKSNAEVGNEEKAETLINETPKVQTDINNENQIKSNKNISNKENIEKNEEIINNESKTDVIIKKKIITEDEKDHTSNKQENIISTVKKEENIIEKKIDKILKKDDKTQETKEQITEAKTEKLIKNNKQTKEIKEQIIEKKSEENVKNIEQTKKMKEQIKKEKIIEKKSAEKNSIDNKESEKKEKEIKIIPKVEQSNNYSDNKKKEKESNSTLQIVGKSHKESEHNNISPIEKKSKKRTLDSEENIDDPSKRKKVNEIENGKDQKPKDTILINNFVRPLVTRSVKELVGKYGDVKNFWMDSIKTHAFVTYATVESAEAAFKGINGIKFPEETGRILSVEYISEEESKERIKKEDEKKSGIVISGVGNTSHRGRFDSLFSSSSAAARIGLSINSRRLSQTSRKSENSPFSGSPTTATSIISPSSIARAASHSIKIIGKTKENSESLTNSSSPIQETFVVFDIKKSVKSKVSSRSKRTKESSSEVSFLHGNSNDNRSKDKENNKIEDSNSKSKLSSKGEEKSKKSMDDLFKKTKATPVIYYRPLTEEEVKKKEQKEKEERIRARERLKERDERERLKEKEERENKRSRRY</sequence>
<dbReference type="PROSITE" id="PS50800">
    <property type="entry name" value="SAP"/>
    <property type="match status" value="1"/>
</dbReference>
<dbReference type="Pfam" id="PF16294">
    <property type="entry name" value="RSB_motif"/>
    <property type="match status" value="1"/>
</dbReference>
<name>A0A1Y2FFV9_9FUNG</name>
<dbReference type="CDD" id="cd12432">
    <property type="entry name" value="RRM_ACINU"/>
    <property type="match status" value="1"/>
</dbReference>
<feature type="domain" description="RRM" evidence="3">
    <location>
        <begin position="327"/>
        <end position="402"/>
    </location>
</feature>
<keyword evidence="6" id="KW-1185">Reference proteome</keyword>
<dbReference type="Gene3D" id="1.10.720.30">
    <property type="entry name" value="SAP domain"/>
    <property type="match status" value="1"/>
</dbReference>
<keyword evidence="1" id="KW-0694">RNA-binding</keyword>
<evidence type="ECO:0000256" key="2">
    <source>
        <dbReference type="SAM" id="MobiDB-lite"/>
    </source>
</evidence>
<dbReference type="InterPro" id="IPR012677">
    <property type="entry name" value="Nucleotide-bd_a/b_plait_sf"/>
</dbReference>
<dbReference type="GO" id="GO:0003723">
    <property type="term" value="F:RNA binding"/>
    <property type="evidence" value="ECO:0007669"/>
    <property type="project" value="UniProtKB-UniRule"/>
</dbReference>
<organism evidence="5 6">
    <name type="scientific">Neocallimastix californiae</name>
    <dbReference type="NCBI Taxonomy" id="1754190"/>
    <lineage>
        <taxon>Eukaryota</taxon>
        <taxon>Fungi</taxon>
        <taxon>Fungi incertae sedis</taxon>
        <taxon>Chytridiomycota</taxon>
        <taxon>Chytridiomycota incertae sedis</taxon>
        <taxon>Neocallimastigomycetes</taxon>
        <taxon>Neocallimastigales</taxon>
        <taxon>Neocallimastigaceae</taxon>
        <taxon>Neocallimastix</taxon>
    </lineage>
</organism>
<protein>
    <recommendedName>
        <fullName evidence="7">SAP domain-containing protein</fullName>
    </recommendedName>
</protein>
<dbReference type="InterPro" id="IPR036361">
    <property type="entry name" value="SAP_dom_sf"/>
</dbReference>
<dbReference type="AlphaFoldDB" id="A0A1Y2FFV9"/>
<dbReference type="Gene3D" id="3.30.70.330">
    <property type="match status" value="1"/>
</dbReference>
<dbReference type="InterPro" id="IPR003034">
    <property type="entry name" value="SAP_dom"/>
</dbReference>
<feature type="compositionally biased region" description="Basic and acidic residues" evidence="2">
    <location>
        <begin position="200"/>
        <end position="250"/>
    </location>
</feature>
<dbReference type="InterPro" id="IPR032552">
    <property type="entry name" value="RSB_motif"/>
</dbReference>
<dbReference type="OrthoDB" id="5348404at2759"/>
<evidence type="ECO:0000313" key="5">
    <source>
        <dbReference type="EMBL" id="ORY82813.1"/>
    </source>
</evidence>
<dbReference type="EMBL" id="MCOG01000008">
    <property type="protein sequence ID" value="ORY82813.1"/>
    <property type="molecule type" value="Genomic_DNA"/>
</dbReference>
<gene>
    <name evidence="5" type="ORF">LY90DRAFT_663977</name>
</gene>
<dbReference type="InterPro" id="IPR035979">
    <property type="entry name" value="RBD_domain_sf"/>
</dbReference>
<feature type="compositionally biased region" description="Basic and acidic residues" evidence="2">
    <location>
        <begin position="601"/>
        <end position="641"/>
    </location>
</feature>
<dbReference type="InterPro" id="IPR000504">
    <property type="entry name" value="RRM_dom"/>
</dbReference>
<dbReference type="PANTHER" id="PTHR47031:SF3">
    <property type="entry name" value="SAP DOMAIN-CONTAINING PROTEIN"/>
    <property type="match status" value="1"/>
</dbReference>
<proteinExistence type="predicted"/>
<feature type="compositionally biased region" description="Polar residues" evidence="2">
    <location>
        <begin position="454"/>
        <end position="467"/>
    </location>
</feature>
<evidence type="ECO:0008006" key="7">
    <source>
        <dbReference type="Google" id="ProtNLM"/>
    </source>
</evidence>
<evidence type="ECO:0000259" key="4">
    <source>
        <dbReference type="PROSITE" id="PS50800"/>
    </source>
</evidence>
<feature type="region of interest" description="Disordered" evidence="2">
    <location>
        <begin position="527"/>
        <end position="647"/>
    </location>
</feature>
<evidence type="ECO:0000259" key="3">
    <source>
        <dbReference type="PROSITE" id="PS50102"/>
    </source>
</evidence>
<evidence type="ECO:0000256" key="1">
    <source>
        <dbReference type="PROSITE-ProRule" id="PRU00176"/>
    </source>
</evidence>
<feature type="domain" description="SAP" evidence="4">
    <location>
        <begin position="3"/>
        <end position="37"/>
    </location>
</feature>
<feature type="region of interest" description="Disordered" evidence="2">
    <location>
        <begin position="454"/>
        <end position="480"/>
    </location>
</feature>
<evidence type="ECO:0000313" key="6">
    <source>
        <dbReference type="Proteomes" id="UP000193920"/>
    </source>
</evidence>
<dbReference type="SUPFAM" id="SSF54928">
    <property type="entry name" value="RNA-binding domain, RBD"/>
    <property type="match status" value="1"/>
</dbReference>